<organism evidence="1">
    <name type="scientific">Rhizophora mucronata</name>
    <name type="common">Asiatic mangrove</name>
    <dbReference type="NCBI Taxonomy" id="61149"/>
    <lineage>
        <taxon>Eukaryota</taxon>
        <taxon>Viridiplantae</taxon>
        <taxon>Streptophyta</taxon>
        <taxon>Embryophyta</taxon>
        <taxon>Tracheophyta</taxon>
        <taxon>Spermatophyta</taxon>
        <taxon>Magnoliopsida</taxon>
        <taxon>eudicotyledons</taxon>
        <taxon>Gunneridae</taxon>
        <taxon>Pentapetalae</taxon>
        <taxon>rosids</taxon>
        <taxon>fabids</taxon>
        <taxon>Malpighiales</taxon>
        <taxon>Rhizophoraceae</taxon>
        <taxon>Rhizophora</taxon>
    </lineage>
</organism>
<name>A0A2P2PVC7_RHIMU</name>
<protein>
    <submittedName>
        <fullName evidence="1">Uncharacterized protein</fullName>
    </submittedName>
</protein>
<evidence type="ECO:0000313" key="1">
    <source>
        <dbReference type="EMBL" id="MBX58589.1"/>
    </source>
</evidence>
<proteinExistence type="predicted"/>
<dbReference type="EMBL" id="GGEC01078105">
    <property type="protein sequence ID" value="MBX58589.1"/>
    <property type="molecule type" value="Transcribed_RNA"/>
</dbReference>
<reference evidence="1" key="1">
    <citation type="submission" date="2018-02" db="EMBL/GenBank/DDBJ databases">
        <title>Rhizophora mucronata_Transcriptome.</title>
        <authorList>
            <person name="Meera S.P."/>
            <person name="Sreeshan A."/>
            <person name="Augustine A."/>
        </authorList>
    </citation>
    <scope>NUCLEOTIDE SEQUENCE</scope>
    <source>
        <tissue evidence="1">Leaf</tissue>
    </source>
</reference>
<accession>A0A2P2PVC7</accession>
<dbReference type="AlphaFoldDB" id="A0A2P2PVC7"/>
<sequence length="35" mass="3849">MTLSATKSLPVGRIVSSVFTLHQRSTESVQPINTY</sequence>